<dbReference type="OrthoDB" id="1559178at2759"/>
<accession>A0A5J4ZJF0</accession>
<evidence type="ECO:0000313" key="1">
    <source>
        <dbReference type="EMBL" id="KAA8517387.1"/>
    </source>
</evidence>
<gene>
    <name evidence="1" type="ORF">F0562_017680</name>
</gene>
<name>A0A5J4ZJF0_9ASTE</name>
<reference evidence="1 2" key="1">
    <citation type="submission" date="2019-09" db="EMBL/GenBank/DDBJ databases">
        <title>A chromosome-level genome assembly of the Chinese tupelo Nyssa sinensis.</title>
        <authorList>
            <person name="Yang X."/>
            <person name="Kang M."/>
            <person name="Yang Y."/>
            <person name="Xiong H."/>
            <person name="Wang M."/>
            <person name="Zhang Z."/>
            <person name="Wang Z."/>
            <person name="Wu H."/>
            <person name="Ma T."/>
            <person name="Liu J."/>
            <person name="Xi Z."/>
        </authorList>
    </citation>
    <scope>NUCLEOTIDE SEQUENCE [LARGE SCALE GENOMIC DNA]</scope>
    <source>
        <strain evidence="1">J267</strain>
        <tissue evidence="1">Leaf</tissue>
    </source>
</reference>
<dbReference type="AlphaFoldDB" id="A0A5J4ZJF0"/>
<sequence>MASRHFLTTVDQFSYAISLVPRQRNPPLYKSATARTRRPVIQGHEFWPERSTHLDQIVDTLVYRQFFARGWLPLLFITSPINEPLVCEFYANLETIKDHVTARADVCGISFYLALALIVETFGFLSNDYRFLNMVILYDLSPMSHTNTLTQSHSTLMHFIATKVPIDGVYIIFTSIDSVASGHHSVVLPFGSVITRICVRQCVLIYTYDIVREFFGPFTRHTLIQSEHHVGQLATNATNEDMKAGDAVVGGGAVLDEDYLVDQIPLQYSRNSFPPCLFHPDLGAFSSTAPQPITRKDLEEHFQRMRINFFIPVL</sequence>
<protein>
    <submittedName>
        <fullName evidence="1">Uncharacterized protein</fullName>
    </submittedName>
</protein>
<evidence type="ECO:0000313" key="2">
    <source>
        <dbReference type="Proteomes" id="UP000325577"/>
    </source>
</evidence>
<dbReference type="EMBL" id="CM018051">
    <property type="protein sequence ID" value="KAA8517387.1"/>
    <property type="molecule type" value="Genomic_DNA"/>
</dbReference>
<keyword evidence="2" id="KW-1185">Reference proteome</keyword>
<organism evidence="1 2">
    <name type="scientific">Nyssa sinensis</name>
    <dbReference type="NCBI Taxonomy" id="561372"/>
    <lineage>
        <taxon>Eukaryota</taxon>
        <taxon>Viridiplantae</taxon>
        <taxon>Streptophyta</taxon>
        <taxon>Embryophyta</taxon>
        <taxon>Tracheophyta</taxon>
        <taxon>Spermatophyta</taxon>
        <taxon>Magnoliopsida</taxon>
        <taxon>eudicotyledons</taxon>
        <taxon>Gunneridae</taxon>
        <taxon>Pentapetalae</taxon>
        <taxon>asterids</taxon>
        <taxon>Cornales</taxon>
        <taxon>Nyssaceae</taxon>
        <taxon>Nyssa</taxon>
    </lineage>
</organism>
<dbReference type="Proteomes" id="UP000325577">
    <property type="component" value="Linkage Group LG8"/>
</dbReference>
<proteinExistence type="predicted"/>